<dbReference type="AlphaFoldDB" id="A0A6A6ZMF9"/>
<dbReference type="Proteomes" id="UP000799424">
    <property type="component" value="Unassembled WGS sequence"/>
</dbReference>
<gene>
    <name evidence="2" type="ORF">CC86DRAFT_97784</name>
</gene>
<sequence length="75" mass="8611">MWLGLALIFVPTDSVWDCCCLVFGERLRRDCRHRSGREVHLRKAFVDTVVPCDDLFSLTQNDLQDLAENAGRSGW</sequence>
<keyword evidence="1" id="KW-0732">Signal</keyword>
<evidence type="ECO:0000313" key="3">
    <source>
        <dbReference type="Proteomes" id="UP000799424"/>
    </source>
</evidence>
<evidence type="ECO:0000313" key="2">
    <source>
        <dbReference type="EMBL" id="KAF2822262.1"/>
    </source>
</evidence>
<reference evidence="2" key="1">
    <citation type="journal article" date="2020" name="Stud. Mycol.">
        <title>101 Dothideomycetes genomes: a test case for predicting lifestyles and emergence of pathogens.</title>
        <authorList>
            <person name="Haridas S."/>
            <person name="Albert R."/>
            <person name="Binder M."/>
            <person name="Bloem J."/>
            <person name="Labutti K."/>
            <person name="Salamov A."/>
            <person name="Andreopoulos B."/>
            <person name="Baker S."/>
            <person name="Barry K."/>
            <person name="Bills G."/>
            <person name="Bluhm B."/>
            <person name="Cannon C."/>
            <person name="Castanera R."/>
            <person name="Culley D."/>
            <person name="Daum C."/>
            <person name="Ezra D."/>
            <person name="Gonzalez J."/>
            <person name="Henrissat B."/>
            <person name="Kuo A."/>
            <person name="Liang C."/>
            <person name="Lipzen A."/>
            <person name="Lutzoni F."/>
            <person name="Magnuson J."/>
            <person name="Mondo S."/>
            <person name="Nolan M."/>
            <person name="Ohm R."/>
            <person name="Pangilinan J."/>
            <person name="Park H.-J."/>
            <person name="Ramirez L."/>
            <person name="Alfaro M."/>
            <person name="Sun H."/>
            <person name="Tritt A."/>
            <person name="Yoshinaga Y."/>
            <person name="Zwiers L.-H."/>
            <person name="Turgeon B."/>
            <person name="Goodwin S."/>
            <person name="Spatafora J."/>
            <person name="Crous P."/>
            <person name="Grigoriev I."/>
        </authorList>
    </citation>
    <scope>NUCLEOTIDE SEQUENCE</scope>
    <source>
        <strain evidence="2">CBS 113818</strain>
    </source>
</reference>
<proteinExistence type="predicted"/>
<feature type="signal peptide" evidence="1">
    <location>
        <begin position="1"/>
        <end position="17"/>
    </location>
</feature>
<organism evidence="2 3">
    <name type="scientific">Ophiobolus disseminans</name>
    <dbReference type="NCBI Taxonomy" id="1469910"/>
    <lineage>
        <taxon>Eukaryota</taxon>
        <taxon>Fungi</taxon>
        <taxon>Dikarya</taxon>
        <taxon>Ascomycota</taxon>
        <taxon>Pezizomycotina</taxon>
        <taxon>Dothideomycetes</taxon>
        <taxon>Pleosporomycetidae</taxon>
        <taxon>Pleosporales</taxon>
        <taxon>Pleosporineae</taxon>
        <taxon>Phaeosphaeriaceae</taxon>
        <taxon>Ophiobolus</taxon>
    </lineage>
</organism>
<evidence type="ECO:0008006" key="4">
    <source>
        <dbReference type="Google" id="ProtNLM"/>
    </source>
</evidence>
<feature type="chain" id="PRO_5025383923" description="Secreted protein" evidence="1">
    <location>
        <begin position="18"/>
        <end position="75"/>
    </location>
</feature>
<accession>A0A6A6ZMF9</accession>
<name>A0A6A6ZMF9_9PLEO</name>
<protein>
    <recommendedName>
        <fullName evidence="4">Secreted protein</fullName>
    </recommendedName>
</protein>
<evidence type="ECO:0000256" key="1">
    <source>
        <dbReference type="SAM" id="SignalP"/>
    </source>
</evidence>
<dbReference type="EMBL" id="MU006235">
    <property type="protein sequence ID" value="KAF2822262.1"/>
    <property type="molecule type" value="Genomic_DNA"/>
</dbReference>
<keyword evidence="3" id="KW-1185">Reference proteome</keyword>